<dbReference type="Gene3D" id="3.20.20.370">
    <property type="entry name" value="Glycoside hydrolase/deacetylase"/>
    <property type="match status" value="1"/>
</dbReference>
<dbReference type="GO" id="GO:0016810">
    <property type="term" value="F:hydrolase activity, acting on carbon-nitrogen (but not peptide) bonds"/>
    <property type="evidence" value="ECO:0007669"/>
    <property type="project" value="InterPro"/>
</dbReference>
<dbReference type="Proteomes" id="UP000095673">
    <property type="component" value="Unassembled WGS sequence"/>
</dbReference>
<reference evidence="3 4" key="1">
    <citation type="submission" date="2015-09" db="EMBL/GenBank/DDBJ databases">
        <authorList>
            <consortium name="Pathogen Informatics"/>
        </authorList>
    </citation>
    <scope>NUCLEOTIDE SEQUENCE [LARGE SCALE GENOMIC DNA]</scope>
    <source>
        <strain evidence="3 4">2789STDY5834968</strain>
    </source>
</reference>
<evidence type="ECO:0000256" key="1">
    <source>
        <dbReference type="ARBA" id="ARBA00022729"/>
    </source>
</evidence>
<dbReference type="PANTHER" id="PTHR34216:SF11">
    <property type="entry name" value="CHITOOLIGOSACCHARIDE DEACETYLASE"/>
    <property type="match status" value="1"/>
</dbReference>
<sequence>MMQNKFFTLSYDDGITQDKRLVKIFNKYGIRATFNINSELLGKPGYLRREDMWISHNKIESREVAELYRGHEVAAHTLTHPFLPELDDEEIIRQIEEDRKNLEKLLGKDIVGLAYPGGGIGGVNTNEHIISLIRKNSKIKYARTTICNGSFDTQDNLLEFHPTAYHLNFDEIMELGEKFIKLKTEEKKIFYVWGHSYELDYHDSWSDIERFCKMMSGHDDICYATNKEALLG</sequence>
<dbReference type="PANTHER" id="PTHR34216">
    <property type="match status" value="1"/>
</dbReference>
<keyword evidence="1" id="KW-0732">Signal</keyword>
<evidence type="ECO:0000313" key="3">
    <source>
        <dbReference type="EMBL" id="CUM74117.1"/>
    </source>
</evidence>
<feature type="domain" description="NodB homology" evidence="2">
    <location>
        <begin position="5"/>
        <end position="232"/>
    </location>
</feature>
<dbReference type="InterPro" id="IPR002509">
    <property type="entry name" value="NODB_dom"/>
</dbReference>
<evidence type="ECO:0000259" key="2">
    <source>
        <dbReference type="PROSITE" id="PS51677"/>
    </source>
</evidence>
<dbReference type="SUPFAM" id="SSF88713">
    <property type="entry name" value="Glycoside hydrolase/deacetylase"/>
    <property type="match status" value="1"/>
</dbReference>
<evidence type="ECO:0000313" key="4">
    <source>
        <dbReference type="Proteomes" id="UP000095673"/>
    </source>
</evidence>
<dbReference type="Pfam" id="PF01522">
    <property type="entry name" value="Polysacc_deac_1"/>
    <property type="match status" value="1"/>
</dbReference>
<dbReference type="AlphaFoldDB" id="A0A173R8H5"/>
<name>A0A173R8H5_9FIRM</name>
<organism evidence="3 4">
    <name type="scientific">Agathobacter rectalis</name>
    <dbReference type="NCBI Taxonomy" id="39491"/>
    <lineage>
        <taxon>Bacteria</taxon>
        <taxon>Bacillati</taxon>
        <taxon>Bacillota</taxon>
        <taxon>Clostridia</taxon>
        <taxon>Lachnospirales</taxon>
        <taxon>Lachnospiraceae</taxon>
        <taxon>Agathobacter</taxon>
    </lineage>
</organism>
<dbReference type="CDD" id="cd10967">
    <property type="entry name" value="CE4_GLA_like_6s"/>
    <property type="match status" value="1"/>
</dbReference>
<dbReference type="EMBL" id="CYXM01000001">
    <property type="protein sequence ID" value="CUM74117.1"/>
    <property type="molecule type" value="Genomic_DNA"/>
</dbReference>
<dbReference type="PROSITE" id="PS51677">
    <property type="entry name" value="NODB"/>
    <property type="match status" value="1"/>
</dbReference>
<proteinExistence type="predicted"/>
<dbReference type="InterPro" id="IPR011330">
    <property type="entry name" value="Glyco_hydro/deAcase_b/a-brl"/>
</dbReference>
<accession>A0A173R8H5</accession>
<dbReference type="InterPro" id="IPR051398">
    <property type="entry name" value="Polysacch_Deacetylase"/>
</dbReference>
<dbReference type="GO" id="GO:0005975">
    <property type="term" value="P:carbohydrate metabolic process"/>
    <property type="evidence" value="ECO:0007669"/>
    <property type="project" value="InterPro"/>
</dbReference>
<protein>
    <submittedName>
        <fullName evidence="3">Polysaccharide deacetylase</fullName>
    </submittedName>
</protein>
<dbReference type="RefSeq" id="WP_055236925.1">
    <property type="nucleotide sequence ID" value="NZ_CP143947.1"/>
</dbReference>
<gene>
    <name evidence="3" type="ORF">ERS852580_00340</name>
</gene>